<feature type="active site" description="Proton acceptor" evidence="2">
    <location>
        <position position="203"/>
    </location>
</feature>
<dbReference type="InterPro" id="IPR016035">
    <property type="entry name" value="Acyl_Trfase/lysoPLipase"/>
</dbReference>
<dbReference type="AlphaFoldDB" id="A0A1H1XQT5"/>
<evidence type="ECO:0000256" key="1">
    <source>
        <dbReference type="ARBA" id="ARBA00023098"/>
    </source>
</evidence>
<evidence type="ECO:0000313" key="4">
    <source>
        <dbReference type="EMBL" id="SDT11492.1"/>
    </source>
</evidence>
<feature type="domain" description="PNPLA" evidence="3">
    <location>
        <begin position="6"/>
        <end position="216"/>
    </location>
</feature>
<accession>A0A1H1XQT5</accession>
<dbReference type="GO" id="GO:0016787">
    <property type="term" value="F:hydrolase activity"/>
    <property type="evidence" value="ECO:0007669"/>
    <property type="project" value="UniProtKB-UniRule"/>
</dbReference>
<keyword evidence="2" id="KW-0378">Hydrolase</keyword>
<gene>
    <name evidence="4" type="ORF">SAMN04489752_3399</name>
</gene>
<dbReference type="CDD" id="cd07207">
    <property type="entry name" value="Pat_ExoU_VipD_like"/>
    <property type="match status" value="1"/>
</dbReference>
<dbReference type="EMBL" id="LT629766">
    <property type="protein sequence ID" value="SDT11492.1"/>
    <property type="molecule type" value="Genomic_DNA"/>
</dbReference>
<dbReference type="Proteomes" id="UP000199597">
    <property type="component" value="Chromosome I"/>
</dbReference>
<dbReference type="Gene3D" id="3.40.1090.10">
    <property type="entry name" value="Cytosolic phospholipase A2 catalytic domain"/>
    <property type="match status" value="2"/>
</dbReference>
<sequence length="327" mass="35404">MAMTDLVLEGGGAKLPGLVGAVEALVDGGYHFHRIAGTSAGAIVGALTAAGISASSLRQQVLEQDFTEFEDLPPAFRLFPWLGRLQGLLLHKGMYVGQALHDFLASALADHGVRTWGDLKLHDPGSAIPPERSYRLVVIVSDVSRGRMLRLPWDYEGALGVDADSQSVAEAVCASAASPFFFRPRGLPARPDVAGGDSVLGADGGLLSNFPVDVFDRKDAKPARWPTFGVMLSARQTAAAEWQPNATTFQYAKSLLTTMLNAHDRRHIDDPSVTERTVFVDTTGHSSTNFALTTADKLDLVSAGRSAGEKFLTDWDWTRWKEHFDRK</sequence>
<name>A0A1H1XQT5_9MICO</name>
<dbReference type="OrthoDB" id="9770965at2"/>
<dbReference type="RefSeq" id="WP_157689179.1">
    <property type="nucleotide sequence ID" value="NZ_LT629766.1"/>
</dbReference>
<proteinExistence type="predicted"/>
<dbReference type="InterPro" id="IPR002641">
    <property type="entry name" value="PNPLA_dom"/>
</dbReference>
<keyword evidence="5" id="KW-1185">Reference proteome</keyword>
<comment type="caution">
    <text evidence="2">Lacks conserved residue(s) required for the propagation of feature annotation.</text>
</comment>
<feature type="short sequence motif" description="GXSXG" evidence="2">
    <location>
        <begin position="37"/>
        <end position="41"/>
    </location>
</feature>
<protein>
    <submittedName>
        <fullName evidence="4">NTE family protein</fullName>
    </submittedName>
</protein>
<feature type="short sequence motif" description="DGA/G" evidence="2">
    <location>
        <begin position="203"/>
        <end position="205"/>
    </location>
</feature>
<dbReference type="STRING" id="1136497.SAMN04489752_3399"/>
<dbReference type="PROSITE" id="PS51635">
    <property type="entry name" value="PNPLA"/>
    <property type="match status" value="1"/>
</dbReference>
<dbReference type="PANTHER" id="PTHR46394:SF1">
    <property type="entry name" value="PNPLA DOMAIN-CONTAINING PROTEIN"/>
    <property type="match status" value="1"/>
</dbReference>
<keyword evidence="1 2" id="KW-0443">Lipid metabolism</keyword>
<organism evidence="4 5">
    <name type="scientific">Brevibacterium siliguriense</name>
    <dbReference type="NCBI Taxonomy" id="1136497"/>
    <lineage>
        <taxon>Bacteria</taxon>
        <taxon>Bacillati</taxon>
        <taxon>Actinomycetota</taxon>
        <taxon>Actinomycetes</taxon>
        <taxon>Micrococcales</taxon>
        <taxon>Brevibacteriaceae</taxon>
        <taxon>Brevibacterium</taxon>
    </lineage>
</organism>
<evidence type="ECO:0000256" key="2">
    <source>
        <dbReference type="PROSITE-ProRule" id="PRU01161"/>
    </source>
</evidence>
<keyword evidence="2" id="KW-0442">Lipid degradation</keyword>
<dbReference type="Pfam" id="PF01734">
    <property type="entry name" value="Patatin"/>
    <property type="match status" value="1"/>
</dbReference>
<dbReference type="PANTHER" id="PTHR46394">
    <property type="entry name" value="ANNEXIN"/>
    <property type="match status" value="1"/>
</dbReference>
<evidence type="ECO:0000313" key="5">
    <source>
        <dbReference type="Proteomes" id="UP000199597"/>
    </source>
</evidence>
<evidence type="ECO:0000259" key="3">
    <source>
        <dbReference type="PROSITE" id="PS51635"/>
    </source>
</evidence>
<dbReference type="SUPFAM" id="SSF52151">
    <property type="entry name" value="FabD/lysophospholipase-like"/>
    <property type="match status" value="1"/>
</dbReference>
<dbReference type="InterPro" id="IPR052580">
    <property type="entry name" value="Lipid_Hydrolase"/>
</dbReference>
<dbReference type="GO" id="GO:0016042">
    <property type="term" value="P:lipid catabolic process"/>
    <property type="evidence" value="ECO:0007669"/>
    <property type="project" value="UniProtKB-UniRule"/>
</dbReference>
<reference evidence="5" key="1">
    <citation type="submission" date="2016-10" db="EMBL/GenBank/DDBJ databases">
        <authorList>
            <person name="Varghese N."/>
            <person name="Submissions S."/>
        </authorList>
    </citation>
    <scope>NUCLEOTIDE SEQUENCE [LARGE SCALE GENOMIC DNA]</scope>
    <source>
        <strain evidence="5">DSM 23676</strain>
    </source>
</reference>
<feature type="active site" description="Nucleophile" evidence="2">
    <location>
        <position position="39"/>
    </location>
</feature>